<dbReference type="SMART" id="SM00382">
    <property type="entry name" value="AAA"/>
    <property type="match status" value="1"/>
</dbReference>
<keyword evidence="2" id="KW-0067">ATP-binding</keyword>
<dbReference type="CDD" id="cd00009">
    <property type="entry name" value="AAA"/>
    <property type="match status" value="1"/>
</dbReference>
<dbReference type="PANTHER" id="PTHR30050">
    <property type="entry name" value="CHROMOSOMAL REPLICATION INITIATOR PROTEIN DNAA"/>
    <property type="match status" value="1"/>
</dbReference>
<proteinExistence type="predicted"/>
<feature type="domain" description="AAA+ ATPase" evidence="1">
    <location>
        <begin position="115"/>
        <end position="246"/>
    </location>
</feature>
<evidence type="ECO:0000259" key="1">
    <source>
        <dbReference type="SMART" id="SM00382"/>
    </source>
</evidence>
<dbReference type="SUPFAM" id="SSF52540">
    <property type="entry name" value="P-loop containing nucleoside triphosphate hydrolases"/>
    <property type="match status" value="1"/>
</dbReference>
<dbReference type="Pfam" id="PF01695">
    <property type="entry name" value="IstB_IS21"/>
    <property type="match status" value="1"/>
</dbReference>
<dbReference type="GO" id="GO:0005524">
    <property type="term" value="F:ATP binding"/>
    <property type="evidence" value="ECO:0007669"/>
    <property type="project" value="UniProtKB-KW"/>
</dbReference>
<dbReference type="PANTHER" id="PTHR30050:SF4">
    <property type="entry name" value="ATP-BINDING PROTEIN RV3427C IN INSERTION SEQUENCE-RELATED"/>
    <property type="match status" value="1"/>
</dbReference>
<dbReference type="EMBL" id="JAODYH010000008">
    <property type="protein sequence ID" value="MCT9812439.1"/>
    <property type="molecule type" value="Genomic_DNA"/>
</dbReference>
<dbReference type="RefSeq" id="WP_261501686.1">
    <property type="nucleotide sequence ID" value="NZ_JAODYH010000008.1"/>
</dbReference>
<dbReference type="InterPro" id="IPR003593">
    <property type="entry name" value="AAA+_ATPase"/>
</dbReference>
<protein>
    <submittedName>
        <fullName evidence="2">ATP-binding protein</fullName>
    </submittedName>
</protein>
<organism evidence="2 3">
    <name type="scientific">Acidovorax bellezanensis</name>
    <dbReference type="NCBI Taxonomy" id="2976702"/>
    <lineage>
        <taxon>Bacteria</taxon>
        <taxon>Pseudomonadati</taxon>
        <taxon>Pseudomonadota</taxon>
        <taxon>Betaproteobacteria</taxon>
        <taxon>Burkholderiales</taxon>
        <taxon>Comamonadaceae</taxon>
        <taxon>Acidovorax</taxon>
    </lineage>
</organism>
<accession>A0ABT2PPN8</accession>
<evidence type="ECO:0000313" key="2">
    <source>
        <dbReference type="EMBL" id="MCT9812439.1"/>
    </source>
</evidence>
<dbReference type="InterPro" id="IPR002611">
    <property type="entry name" value="IstB_ATP-bd"/>
</dbReference>
<sequence>MLQLSELAAPKAAKPTRTDACETHGEFEAINFIGRIWSKCPVCADEETAARKAKEAAAERAAHKGAWEEQIGRACIPPRFADRTLKNYIATTPAQQHALAFATAYADDFDKVMETGRCAMFVGNIGTGKTHLAAGIALRLMRRDNRLVLFSSVMQAVRSIKETWHKDSDASEAQAIATLVRPDLLILDEVGVQFGSETEKLLMFEVLNERYGARKPTLLMSNLSLDEVRAYLGERIFDRLREDGGEAVAFDWVSYRGQVAA</sequence>
<dbReference type="Gene3D" id="3.40.50.300">
    <property type="entry name" value="P-loop containing nucleotide triphosphate hydrolases"/>
    <property type="match status" value="1"/>
</dbReference>
<name>A0ABT2PPN8_9BURK</name>
<reference evidence="2 3" key="1">
    <citation type="submission" date="2022-09" db="EMBL/GenBank/DDBJ databases">
        <title>Draft genome of isolate Be4.</title>
        <authorList>
            <person name="Sanchez-Castro I."/>
            <person name="Martinez-Rodriguez P."/>
            <person name="Descostes M."/>
            <person name="Merroun M."/>
        </authorList>
    </citation>
    <scope>NUCLEOTIDE SEQUENCE [LARGE SCALE GENOMIC DNA]</scope>
    <source>
        <strain evidence="2 3">Be4</strain>
    </source>
</reference>
<keyword evidence="2" id="KW-0547">Nucleotide-binding</keyword>
<dbReference type="Proteomes" id="UP001525968">
    <property type="component" value="Unassembled WGS sequence"/>
</dbReference>
<evidence type="ECO:0000313" key="3">
    <source>
        <dbReference type="Proteomes" id="UP001525968"/>
    </source>
</evidence>
<comment type="caution">
    <text evidence="2">The sequence shown here is derived from an EMBL/GenBank/DDBJ whole genome shotgun (WGS) entry which is preliminary data.</text>
</comment>
<dbReference type="InterPro" id="IPR027417">
    <property type="entry name" value="P-loop_NTPase"/>
</dbReference>
<keyword evidence="3" id="KW-1185">Reference proteome</keyword>
<gene>
    <name evidence="2" type="ORF">N0K08_17485</name>
</gene>